<evidence type="ECO:0000313" key="2">
    <source>
        <dbReference type="EMBL" id="KAF5310084.1"/>
    </source>
</evidence>
<evidence type="ECO:0000256" key="1">
    <source>
        <dbReference type="SAM" id="MobiDB-lite"/>
    </source>
</evidence>
<sequence>MGGFILYENGYPVKVLDYVDLAELLQAKVIDPPTVTERDLQDRSKGDTTSKAIVVLQTMWFVLQCIARVPRRLPLSELEVVTLAFVVMNVAIYTVWWNKPQGVEMAICVPLKNTEKKSAEKDVDASSTPLTGDEVSHPETANLAQPERQHSNNTLPSIPRQCNQSTGHKQSWLRRMLRKDREEVKSTFLPVVILLRVVGSVFRPLAK</sequence>
<dbReference type="Proteomes" id="UP000567179">
    <property type="component" value="Unassembled WGS sequence"/>
</dbReference>
<proteinExistence type="predicted"/>
<organism evidence="2 3">
    <name type="scientific">Psilocybe cf. subviscida</name>
    <dbReference type="NCBI Taxonomy" id="2480587"/>
    <lineage>
        <taxon>Eukaryota</taxon>
        <taxon>Fungi</taxon>
        <taxon>Dikarya</taxon>
        <taxon>Basidiomycota</taxon>
        <taxon>Agaricomycotina</taxon>
        <taxon>Agaricomycetes</taxon>
        <taxon>Agaricomycetidae</taxon>
        <taxon>Agaricales</taxon>
        <taxon>Agaricineae</taxon>
        <taxon>Strophariaceae</taxon>
        <taxon>Psilocybe</taxon>
    </lineage>
</organism>
<reference evidence="2 3" key="1">
    <citation type="journal article" date="2020" name="ISME J.">
        <title>Uncovering the hidden diversity of litter-decomposition mechanisms in mushroom-forming fungi.</title>
        <authorList>
            <person name="Floudas D."/>
            <person name="Bentzer J."/>
            <person name="Ahren D."/>
            <person name="Johansson T."/>
            <person name="Persson P."/>
            <person name="Tunlid A."/>
        </authorList>
    </citation>
    <scope>NUCLEOTIDE SEQUENCE [LARGE SCALE GENOMIC DNA]</scope>
    <source>
        <strain evidence="2 3">CBS 101986</strain>
    </source>
</reference>
<keyword evidence="3" id="KW-1185">Reference proteome</keyword>
<dbReference type="PANTHER" id="PTHR35043:SF7">
    <property type="entry name" value="TRANSCRIPTION FACTOR DOMAIN-CONTAINING PROTEIN"/>
    <property type="match status" value="1"/>
</dbReference>
<feature type="region of interest" description="Disordered" evidence="1">
    <location>
        <begin position="118"/>
        <end position="169"/>
    </location>
</feature>
<name>A0A8H5ASH7_9AGAR</name>
<gene>
    <name evidence="2" type="ORF">D9619_010538</name>
</gene>
<dbReference type="OrthoDB" id="3029001at2759"/>
<accession>A0A8H5ASH7</accession>
<evidence type="ECO:0000313" key="3">
    <source>
        <dbReference type="Proteomes" id="UP000567179"/>
    </source>
</evidence>
<dbReference type="EMBL" id="JAACJJ010000058">
    <property type="protein sequence ID" value="KAF5310084.1"/>
    <property type="molecule type" value="Genomic_DNA"/>
</dbReference>
<feature type="compositionally biased region" description="Polar residues" evidence="1">
    <location>
        <begin position="151"/>
        <end position="169"/>
    </location>
</feature>
<protein>
    <submittedName>
        <fullName evidence="2">Uncharacterized protein</fullName>
    </submittedName>
</protein>
<dbReference type="AlphaFoldDB" id="A0A8H5ASH7"/>
<dbReference type="PANTHER" id="PTHR35043">
    <property type="entry name" value="TRANSCRIPTION FACTOR DOMAIN-CONTAINING PROTEIN"/>
    <property type="match status" value="1"/>
</dbReference>
<comment type="caution">
    <text evidence="2">The sequence shown here is derived from an EMBL/GenBank/DDBJ whole genome shotgun (WGS) entry which is preliminary data.</text>
</comment>